<comment type="caution">
    <text evidence="1">The sequence shown here is derived from an EMBL/GenBank/DDBJ whole genome shotgun (WGS) entry which is preliminary data.</text>
</comment>
<accession>A0AAE1JSG3</accession>
<evidence type="ECO:0000313" key="1">
    <source>
        <dbReference type="EMBL" id="KAK4275751.1"/>
    </source>
</evidence>
<proteinExistence type="predicted"/>
<dbReference type="AlphaFoldDB" id="A0AAE1JSG3"/>
<name>A0AAE1JSG3_9FABA</name>
<reference evidence="1" key="1">
    <citation type="submission" date="2023-10" db="EMBL/GenBank/DDBJ databases">
        <title>Chromosome-level genome of the transformable northern wattle, Acacia crassicarpa.</title>
        <authorList>
            <person name="Massaro I."/>
            <person name="Sinha N.R."/>
            <person name="Poethig S."/>
            <person name="Leichty A.R."/>
        </authorList>
    </citation>
    <scope>NUCLEOTIDE SEQUENCE</scope>
    <source>
        <strain evidence="1">Acra3RX</strain>
        <tissue evidence="1">Leaf</tissue>
    </source>
</reference>
<evidence type="ECO:0000313" key="2">
    <source>
        <dbReference type="Proteomes" id="UP001293593"/>
    </source>
</evidence>
<protein>
    <submittedName>
        <fullName evidence="1">Uncharacterized protein</fullName>
    </submittedName>
</protein>
<organism evidence="1 2">
    <name type="scientific">Acacia crassicarpa</name>
    <name type="common">northern wattle</name>
    <dbReference type="NCBI Taxonomy" id="499986"/>
    <lineage>
        <taxon>Eukaryota</taxon>
        <taxon>Viridiplantae</taxon>
        <taxon>Streptophyta</taxon>
        <taxon>Embryophyta</taxon>
        <taxon>Tracheophyta</taxon>
        <taxon>Spermatophyta</taxon>
        <taxon>Magnoliopsida</taxon>
        <taxon>eudicotyledons</taxon>
        <taxon>Gunneridae</taxon>
        <taxon>Pentapetalae</taxon>
        <taxon>rosids</taxon>
        <taxon>fabids</taxon>
        <taxon>Fabales</taxon>
        <taxon>Fabaceae</taxon>
        <taxon>Caesalpinioideae</taxon>
        <taxon>mimosoid clade</taxon>
        <taxon>Acacieae</taxon>
        <taxon>Acacia</taxon>
    </lineage>
</organism>
<sequence length="163" mass="18708">MAGTFNLRSILDTNKLTVPNFLDWYRNVKIVLRSEKKAYVIDYPIPVAPTQGQEEYDQFDWETLKQHLADNEQAVCILLASMSAELQRQHEHMDAPSIIFHLQELYDKQGRTERFETSKELFGCKLAEGMAIGPHVLKMIGLIEKLASLGFNMDHELSIDLVL</sequence>
<keyword evidence="2" id="KW-1185">Reference proteome</keyword>
<dbReference type="Proteomes" id="UP001293593">
    <property type="component" value="Unassembled WGS sequence"/>
</dbReference>
<dbReference type="EMBL" id="JAWXYG010000004">
    <property type="protein sequence ID" value="KAK4275751.1"/>
    <property type="molecule type" value="Genomic_DNA"/>
</dbReference>
<gene>
    <name evidence="1" type="ORF">QN277_018782</name>
</gene>